<evidence type="ECO:0000313" key="3">
    <source>
        <dbReference type="Proteomes" id="UP000502004"/>
    </source>
</evidence>
<dbReference type="AlphaFoldDB" id="A0AAE6YHK9"/>
<keyword evidence="1" id="KW-0812">Transmembrane</keyword>
<keyword evidence="3" id="KW-1185">Reference proteome</keyword>
<proteinExistence type="predicted"/>
<dbReference type="EMBL" id="CP038241">
    <property type="protein sequence ID" value="QIV95587.1"/>
    <property type="molecule type" value="Genomic_DNA"/>
</dbReference>
<dbReference type="Proteomes" id="UP000502004">
    <property type="component" value="Chromosome"/>
</dbReference>
<organism evidence="2 3">
    <name type="scientific">Allofrancisella inopinata</name>
    <dbReference type="NCBI Taxonomy" id="1085647"/>
    <lineage>
        <taxon>Bacteria</taxon>
        <taxon>Pseudomonadati</taxon>
        <taxon>Pseudomonadota</taxon>
        <taxon>Gammaproteobacteria</taxon>
        <taxon>Thiotrichales</taxon>
        <taxon>Francisellaceae</taxon>
        <taxon>Allofrancisella</taxon>
    </lineage>
</organism>
<dbReference type="RefSeq" id="WP_133942086.1">
    <property type="nucleotide sequence ID" value="NZ_CP038241.1"/>
</dbReference>
<evidence type="ECO:0000313" key="2">
    <source>
        <dbReference type="EMBL" id="QIV95587.1"/>
    </source>
</evidence>
<gene>
    <name evidence="2" type="ORF">E4K63_01530</name>
</gene>
<name>A0AAE6YHK9_9GAMM</name>
<keyword evidence="1" id="KW-1133">Transmembrane helix</keyword>
<protein>
    <recommendedName>
        <fullName evidence="4">Alpha-L-glutamate ligase-related protein ATP-grasp domain-containing protein</fullName>
    </recommendedName>
</protein>
<accession>A0AAE6YHK9</accession>
<sequence>MIKKIKPFFSRIVYMKQPTFIISYKYFTRSTDNYIKAHRAVFLKNFKRVDLVIINLLAIFKWVVYFAWVNSYRVSKNTTKEKLCEASIKNRSFLFLRLLKLSLTHFIAPSYYFKYKLYKNNPLGFFYSKENSLLHLYSDRNLKASKKDSRLISDKYAFLNFLEEEGIQTNYSYKAKANKILTNSADILFKKTKIFCKPNIANRSIGALYIDYNNSNYQLTTLVDKKQIVGKDNILAFLKSHYSKDQDILVETFLEDYIEIKKLSQYHNDATTLRIITASIDSTKLSPQVIYTQLEIPLLENDNKQQFYNILPLDINTLDIDLADMPDFKDKANFENIKIPLNLKNRIRSAINKCLEAHKKLNIRAVAFDIIISSKEEIIIEANYNWDIEILYRAFSYDQNDHIAKVWLDNL</sequence>
<evidence type="ECO:0000256" key="1">
    <source>
        <dbReference type="SAM" id="Phobius"/>
    </source>
</evidence>
<feature type="transmembrane region" description="Helical" evidence="1">
    <location>
        <begin position="49"/>
        <end position="68"/>
    </location>
</feature>
<reference evidence="2 3" key="1">
    <citation type="submission" date="2019-03" db="EMBL/GenBank/DDBJ databases">
        <title>Complete Genome Sequence of Allofrancisella inopinata Strain SYSU YG23 Isolated from Water-Cooling Systems in China.</title>
        <authorList>
            <person name="Ohrman C."/>
            <person name="Uneklint I."/>
            <person name="Sjodin A."/>
        </authorList>
    </citation>
    <scope>NUCLEOTIDE SEQUENCE [LARGE SCALE GENOMIC DNA]</scope>
    <source>
        <strain evidence="2 3">SYSU YG23</strain>
    </source>
</reference>
<keyword evidence="1" id="KW-0472">Membrane</keyword>
<evidence type="ECO:0008006" key="4">
    <source>
        <dbReference type="Google" id="ProtNLM"/>
    </source>
</evidence>
<dbReference type="KEGG" id="aii:E4K63_01530"/>